<keyword evidence="1" id="KW-0472">Membrane</keyword>
<keyword evidence="2" id="KW-0031">Aminopeptidase</keyword>
<evidence type="ECO:0000313" key="3">
    <source>
        <dbReference type="Proteomes" id="UP000029082"/>
    </source>
</evidence>
<dbReference type="Proteomes" id="UP000029082">
    <property type="component" value="Unassembled WGS sequence"/>
</dbReference>
<dbReference type="EMBL" id="JGZE01000018">
    <property type="protein sequence ID" value="KFI75468.1"/>
    <property type="molecule type" value="Genomic_DNA"/>
</dbReference>
<feature type="transmembrane region" description="Helical" evidence="1">
    <location>
        <begin position="369"/>
        <end position="398"/>
    </location>
</feature>
<keyword evidence="3" id="KW-1185">Reference proteome</keyword>
<keyword evidence="2" id="KW-0378">Hydrolase</keyword>
<name>A0A087BWR8_9BIFI</name>
<keyword evidence="1" id="KW-1133">Transmembrane helix</keyword>
<protein>
    <submittedName>
        <fullName evidence="2">Dipeptidyl aminopeptidase/acylaminoacyl-peptidase</fullName>
    </submittedName>
</protein>
<dbReference type="GeneID" id="93093974"/>
<dbReference type="Gene3D" id="3.40.50.1820">
    <property type="entry name" value="alpha/beta hydrolase"/>
    <property type="match status" value="1"/>
</dbReference>
<gene>
    <name evidence="2" type="ORF">BMON_0891</name>
</gene>
<feature type="transmembrane region" description="Helical" evidence="1">
    <location>
        <begin position="434"/>
        <end position="453"/>
    </location>
</feature>
<dbReference type="PANTHER" id="PTHR43265:SF1">
    <property type="entry name" value="ESTERASE ESTD"/>
    <property type="match status" value="1"/>
</dbReference>
<organism evidence="2 3">
    <name type="scientific">Bifidobacterium mongoliense DSM 21395</name>
    <dbReference type="NCBI Taxonomy" id="1437603"/>
    <lineage>
        <taxon>Bacteria</taxon>
        <taxon>Bacillati</taxon>
        <taxon>Actinomycetota</taxon>
        <taxon>Actinomycetes</taxon>
        <taxon>Bifidobacteriales</taxon>
        <taxon>Bifidobacteriaceae</taxon>
        <taxon>Bifidobacterium</taxon>
    </lineage>
</organism>
<dbReference type="InterPro" id="IPR053145">
    <property type="entry name" value="AB_hydrolase_Est10"/>
</dbReference>
<feature type="transmembrane region" description="Helical" evidence="1">
    <location>
        <begin position="517"/>
        <end position="540"/>
    </location>
</feature>
<dbReference type="STRING" id="1437603.GCA_000771525_00735"/>
<feature type="transmembrane region" description="Helical" evidence="1">
    <location>
        <begin position="473"/>
        <end position="496"/>
    </location>
</feature>
<dbReference type="GO" id="GO:0004177">
    <property type="term" value="F:aminopeptidase activity"/>
    <property type="evidence" value="ECO:0007669"/>
    <property type="project" value="UniProtKB-KW"/>
</dbReference>
<evidence type="ECO:0000256" key="1">
    <source>
        <dbReference type="SAM" id="Phobius"/>
    </source>
</evidence>
<accession>A0A087BWR8</accession>
<proteinExistence type="predicted"/>
<dbReference type="AlphaFoldDB" id="A0A087BWR8"/>
<dbReference type="GO" id="GO:0052689">
    <property type="term" value="F:carboxylic ester hydrolase activity"/>
    <property type="evidence" value="ECO:0007669"/>
    <property type="project" value="TreeGrafter"/>
</dbReference>
<dbReference type="SUPFAM" id="SSF53474">
    <property type="entry name" value="alpha/beta-Hydrolases"/>
    <property type="match status" value="1"/>
</dbReference>
<dbReference type="eggNOG" id="COG1073">
    <property type="taxonomic scope" value="Bacteria"/>
</dbReference>
<comment type="caution">
    <text evidence="2">The sequence shown here is derived from an EMBL/GenBank/DDBJ whole genome shotgun (WGS) entry which is preliminary data.</text>
</comment>
<keyword evidence="2" id="KW-0645">Protease</keyword>
<keyword evidence="1" id="KW-0812">Transmembrane</keyword>
<dbReference type="PANTHER" id="PTHR43265">
    <property type="entry name" value="ESTERASE ESTD"/>
    <property type="match status" value="1"/>
</dbReference>
<evidence type="ECO:0000313" key="2">
    <source>
        <dbReference type="EMBL" id="KFI75468.1"/>
    </source>
</evidence>
<dbReference type="RefSeq" id="WP_152595709.1">
    <property type="nucleotide sequence ID" value="NZ_JDUO01000002.1"/>
</dbReference>
<dbReference type="InterPro" id="IPR029058">
    <property type="entry name" value="AB_hydrolase_fold"/>
</dbReference>
<sequence>MYALRRIPAVLGTAIVLAVLFGLLGLAMTPGWSVRPNTSHVTVASPDTAISARGVDTDHEGRYAVKTSTLRVRLTDAVTVSALLREPIGAQGTRPACLFIEGAGTGSSTEVFGDIAQAMASAGIVTLVPDKRLDNYTPLHRDYHAMARDYMTSLNLLRGLPGVDPAHAGIYAESEGTWIASVMAHDHPDIGFMILTSPPVVPGRHQMAMAATTYLEHVGAVPEMSRDISKIISMDFSSIGLEYADFPSERYLPSLTMPMLVNFGTRDLSMPIEQGANMLLKATSRTGNRNVTLRYYAANHQIRTGASTALPGLPLAQGYTRNLEDWLNAVAAGTTADGWNTPMIAGAQPDQRLATPQGMSPGLIRSPTMLLAIVVLMAVLLALAALGVIVLGVTGLAAGLRGRRQASQSPAHRNPDTASDHVDPHFRRELIAPMLLNAVCAIASMGVLGRYLVLTAQAALTLDAQETAFEHWWRILQFLTAAGVLMLAWLAVALIGRTVVVDGTRRRIRAVRGFGHWFVACCIAATTVLSLAMLAFWGLFSL</sequence>
<reference evidence="2 3" key="1">
    <citation type="submission" date="2014-03" db="EMBL/GenBank/DDBJ databases">
        <title>Genomics of Bifidobacteria.</title>
        <authorList>
            <person name="Ventura M."/>
            <person name="Milani C."/>
            <person name="Lugli G.A."/>
        </authorList>
    </citation>
    <scope>NUCLEOTIDE SEQUENCE [LARGE SCALE GENOMIC DNA]</scope>
    <source>
        <strain evidence="2 3">DSM 21395</strain>
    </source>
</reference>
<dbReference type="OrthoDB" id="9765647at2"/>